<dbReference type="EnsemblPlants" id="AET6Gv20093600.1">
    <property type="protein sequence ID" value="AET6Gv20093600.1"/>
    <property type="gene ID" value="AET6Gv20093600"/>
</dbReference>
<keyword evidence="2" id="KW-1185">Reference proteome</keyword>
<dbReference type="STRING" id="200361.A0A453MUZ5"/>
<organism evidence="1 2">
    <name type="scientific">Aegilops tauschii subsp. strangulata</name>
    <name type="common">Goatgrass</name>
    <dbReference type="NCBI Taxonomy" id="200361"/>
    <lineage>
        <taxon>Eukaryota</taxon>
        <taxon>Viridiplantae</taxon>
        <taxon>Streptophyta</taxon>
        <taxon>Embryophyta</taxon>
        <taxon>Tracheophyta</taxon>
        <taxon>Spermatophyta</taxon>
        <taxon>Magnoliopsida</taxon>
        <taxon>Liliopsida</taxon>
        <taxon>Poales</taxon>
        <taxon>Poaceae</taxon>
        <taxon>BOP clade</taxon>
        <taxon>Pooideae</taxon>
        <taxon>Triticodae</taxon>
        <taxon>Triticeae</taxon>
        <taxon>Triticinae</taxon>
        <taxon>Aegilops</taxon>
    </lineage>
</organism>
<proteinExistence type="predicted"/>
<reference evidence="2" key="1">
    <citation type="journal article" date="2014" name="Science">
        <title>Ancient hybridizations among the ancestral genomes of bread wheat.</title>
        <authorList>
            <consortium name="International Wheat Genome Sequencing Consortium,"/>
            <person name="Marcussen T."/>
            <person name="Sandve S.R."/>
            <person name="Heier L."/>
            <person name="Spannagl M."/>
            <person name="Pfeifer M."/>
            <person name="Jakobsen K.S."/>
            <person name="Wulff B.B."/>
            <person name="Steuernagel B."/>
            <person name="Mayer K.F."/>
            <person name="Olsen O.A."/>
        </authorList>
    </citation>
    <scope>NUCLEOTIDE SEQUENCE [LARGE SCALE GENOMIC DNA]</scope>
    <source>
        <strain evidence="2">cv. AL8/78</strain>
    </source>
</reference>
<reference evidence="1" key="4">
    <citation type="submission" date="2019-03" db="UniProtKB">
        <authorList>
            <consortium name="EnsemblPlants"/>
        </authorList>
    </citation>
    <scope>IDENTIFICATION</scope>
</reference>
<protein>
    <submittedName>
        <fullName evidence="1">Uncharacterized protein</fullName>
    </submittedName>
</protein>
<accession>A0A453MUZ5</accession>
<reference evidence="1" key="5">
    <citation type="journal article" date="2021" name="G3 (Bethesda)">
        <title>Aegilops tauschii genome assembly Aet v5.0 features greater sequence contiguity and improved annotation.</title>
        <authorList>
            <person name="Wang L."/>
            <person name="Zhu T."/>
            <person name="Rodriguez J.C."/>
            <person name="Deal K.R."/>
            <person name="Dubcovsky J."/>
            <person name="McGuire P.E."/>
            <person name="Lux T."/>
            <person name="Spannagl M."/>
            <person name="Mayer K.F.X."/>
            <person name="Baldrich P."/>
            <person name="Meyers B.C."/>
            <person name="Huo N."/>
            <person name="Gu Y.Q."/>
            <person name="Zhou H."/>
            <person name="Devos K.M."/>
            <person name="Bennetzen J.L."/>
            <person name="Unver T."/>
            <person name="Budak H."/>
            <person name="Gulick P.J."/>
            <person name="Galiba G."/>
            <person name="Kalapos B."/>
            <person name="Nelson D.R."/>
            <person name="Li P."/>
            <person name="You F.M."/>
            <person name="Luo M.C."/>
            <person name="Dvorak J."/>
        </authorList>
    </citation>
    <scope>NUCLEOTIDE SEQUENCE [LARGE SCALE GENOMIC DNA]</scope>
    <source>
        <strain evidence="1">cv. AL8/78</strain>
    </source>
</reference>
<evidence type="ECO:0000313" key="1">
    <source>
        <dbReference type="EnsemblPlants" id="AET6Gv20093600.1"/>
    </source>
</evidence>
<dbReference type="Proteomes" id="UP000015105">
    <property type="component" value="Chromosome 6D"/>
</dbReference>
<reference evidence="2" key="2">
    <citation type="journal article" date="2017" name="Nat. Plants">
        <title>The Aegilops tauschii genome reveals multiple impacts of transposons.</title>
        <authorList>
            <person name="Zhao G."/>
            <person name="Zou C."/>
            <person name="Li K."/>
            <person name="Wang K."/>
            <person name="Li T."/>
            <person name="Gao L."/>
            <person name="Zhang X."/>
            <person name="Wang H."/>
            <person name="Yang Z."/>
            <person name="Liu X."/>
            <person name="Jiang W."/>
            <person name="Mao L."/>
            <person name="Kong X."/>
            <person name="Jiao Y."/>
            <person name="Jia J."/>
        </authorList>
    </citation>
    <scope>NUCLEOTIDE SEQUENCE [LARGE SCALE GENOMIC DNA]</scope>
    <source>
        <strain evidence="2">cv. AL8/78</strain>
    </source>
</reference>
<evidence type="ECO:0000313" key="2">
    <source>
        <dbReference type="Proteomes" id="UP000015105"/>
    </source>
</evidence>
<name>A0A453MUZ5_AEGTS</name>
<dbReference type="AlphaFoldDB" id="A0A453MUZ5"/>
<dbReference type="Gramene" id="AET6Gv20093600.1">
    <property type="protein sequence ID" value="AET6Gv20093600.1"/>
    <property type="gene ID" value="AET6Gv20093600"/>
</dbReference>
<reference evidence="1" key="3">
    <citation type="journal article" date="2017" name="Nature">
        <title>Genome sequence of the progenitor of the wheat D genome Aegilops tauschii.</title>
        <authorList>
            <person name="Luo M.C."/>
            <person name="Gu Y.Q."/>
            <person name="Puiu D."/>
            <person name="Wang H."/>
            <person name="Twardziok S.O."/>
            <person name="Deal K.R."/>
            <person name="Huo N."/>
            <person name="Zhu T."/>
            <person name="Wang L."/>
            <person name="Wang Y."/>
            <person name="McGuire P.E."/>
            <person name="Liu S."/>
            <person name="Long H."/>
            <person name="Ramasamy R.K."/>
            <person name="Rodriguez J.C."/>
            <person name="Van S.L."/>
            <person name="Yuan L."/>
            <person name="Wang Z."/>
            <person name="Xia Z."/>
            <person name="Xiao L."/>
            <person name="Anderson O.D."/>
            <person name="Ouyang S."/>
            <person name="Liang Y."/>
            <person name="Zimin A.V."/>
            <person name="Pertea G."/>
            <person name="Qi P."/>
            <person name="Bennetzen J.L."/>
            <person name="Dai X."/>
            <person name="Dawson M.W."/>
            <person name="Muller H.G."/>
            <person name="Kugler K."/>
            <person name="Rivarola-Duarte L."/>
            <person name="Spannagl M."/>
            <person name="Mayer K.F.X."/>
            <person name="Lu F.H."/>
            <person name="Bevan M.W."/>
            <person name="Leroy P."/>
            <person name="Li P."/>
            <person name="You F.M."/>
            <person name="Sun Q."/>
            <person name="Liu Z."/>
            <person name="Lyons E."/>
            <person name="Wicker T."/>
            <person name="Salzberg S.L."/>
            <person name="Devos K.M."/>
            <person name="Dvorak J."/>
        </authorList>
    </citation>
    <scope>NUCLEOTIDE SEQUENCE [LARGE SCALE GENOMIC DNA]</scope>
    <source>
        <strain evidence="1">cv. AL8/78</strain>
    </source>
</reference>
<sequence length="138" mass="15573">MVIIHKACWNRMYFPGIYHLVDQSWRGKENEIALCRSGPTVVVDRMLCMLDQSLGTKLMIWLNETKELVMVGRLSDKPRPPCELEAGSRKIYVIGRGLSTVTIDMDTVASVDGFLVSSSTGPLMEHDFLLKKCRVITI</sequence>